<dbReference type="InterPro" id="IPR050832">
    <property type="entry name" value="Bact_Acetyltransf"/>
</dbReference>
<dbReference type="GO" id="GO:0016747">
    <property type="term" value="F:acyltransferase activity, transferring groups other than amino-acyl groups"/>
    <property type="evidence" value="ECO:0007669"/>
    <property type="project" value="InterPro"/>
</dbReference>
<proteinExistence type="predicted"/>
<keyword evidence="1 4" id="KW-0808">Transferase</keyword>
<dbReference type="RefSeq" id="WP_183987622.1">
    <property type="nucleotide sequence ID" value="NZ_JACHHG010000008.1"/>
</dbReference>
<dbReference type="CDD" id="cd04301">
    <property type="entry name" value="NAT_SF"/>
    <property type="match status" value="1"/>
</dbReference>
<dbReference type="PROSITE" id="PS51186">
    <property type="entry name" value="GNAT"/>
    <property type="match status" value="1"/>
</dbReference>
<keyword evidence="2" id="KW-0012">Acyltransferase</keyword>
<dbReference type="Pfam" id="PF00583">
    <property type="entry name" value="Acetyltransf_1"/>
    <property type="match status" value="1"/>
</dbReference>
<protein>
    <submittedName>
        <fullName evidence="4">RimJ/RimL family protein N-acetyltransferase</fullName>
    </submittedName>
</protein>
<sequence>MTFTLRPAVPDDAPALLCLQLQLDRETRFMLLEEGERSSDPAGLRARLENPGPTSCFWLAEQQGEPIGYLALFGHSARRQRHEAYIVVGVLQAASGRGVGSALFQAAERWARERGLGRLELTVMVHNRAAVALYHKMGFVVEGLRRHSLVVDGNPVDEYLMAKLLT</sequence>
<feature type="domain" description="N-acetyltransferase" evidence="3">
    <location>
        <begin position="3"/>
        <end position="166"/>
    </location>
</feature>
<dbReference type="Proteomes" id="UP000569951">
    <property type="component" value="Unassembled WGS sequence"/>
</dbReference>
<gene>
    <name evidence="4" type="ORF">HNR42_002302</name>
</gene>
<evidence type="ECO:0000313" key="5">
    <source>
        <dbReference type="Proteomes" id="UP000569951"/>
    </source>
</evidence>
<dbReference type="PANTHER" id="PTHR43877:SF2">
    <property type="entry name" value="AMINOALKYLPHOSPHONATE N-ACETYLTRANSFERASE-RELATED"/>
    <property type="match status" value="1"/>
</dbReference>
<name>A0A841HZN8_9DEIO</name>
<comment type="caution">
    <text evidence="4">The sequence shown here is derived from an EMBL/GenBank/DDBJ whole genome shotgun (WGS) entry which is preliminary data.</text>
</comment>
<dbReference type="AlphaFoldDB" id="A0A841HZN8"/>
<reference evidence="4 5" key="1">
    <citation type="submission" date="2020-08" db="EMBL/GenBank/DDBJ databases">
        <title>Genomic Encyclopedia of Type Strains, Phase IV (KMG-IV): sequencing the most valuable type-strain genomes for metagenomic binning, comparative biology and taxonomic classification.</title>
        <authorList>
            <person name="Goeker M."/>
        </authorList>
    </citation>
    <scope>NUCLEOTIDE SEQUENCE [LARGE SCALE GENOMIC DNA]</scope>
    <source>
        <strain evidence="4 5">DSM 21458</strain>
    </source>
</reference>
<evidence type="ECO:0000259" key="3">
    <source>
        <dbReference type="PROSITE" id="PS51186"/>
    </source>
</evidence>
<accession>A0A841HZN8</accession>
<dbReference type="InterPro" id="IPR016181">
    <property type="entry name" value="Acyl_CoA_acyltransferase"/>
</dbReference>
<evidence type="ECO:0000256" key="1">
    <source>
        <dbReference type="ARBA" id="ARBA00022679"/>
    </source>
</evidence>
<dbReference type="InterPro" id="IPR000182">
    <property type="entry name" value="GNAT_dom"/>
</dbReference>
<dbReference type="PANTHER" id="PTHR43877">
    <property type="entry name" value="AMINOALKYLPHOSPHONATE N-ACETYLTRANSFERASE-RELATED-RELATED"/>
    <property type="match status" value="1"/>
</dbReference>
<dbReference type="SUPFAM" id="SSF55729">
    <property type="entry name" value="Acyl-CoA N-acyltransferases (Nat)"/>
    <property type="match status" value="1"/>
</dbReference>
<evidence type="ECO:0000256" key="2">
    <source>
        <dbReference type="ARBA" id="ARBA00023315"/>
    </source>
</evidence>
<dbReference type="EMBL" id="JACHHG010000008">
    <property type="protein sequence ID" value="MBB6098867.1"/>
    <property type="molecule type" value="Genomic_DNA"/>
</dbReference>
<organism evidence="4 5">
    <name type="scientific">Deinobacterium chartae</name>
    <dbReference type="NCBI Taxonomy" id="521158"/>
    <lineage>
        <taxon>Bacteria</taxon>
        <taxon>Thermotogati</taxon>
        <taxon>Deinococcota</taxon>
        <taxon>Deinococci</taxon>
        <taxon>Deinococcales</taxon>
        <taxon>Deinococcaceae</taxon>
        <taxon>Deinobacterium</taxon>
    </lineage>
</organism>
<dbReference type="Gene3D" id="3.40.630.30">
    <property type="match status" value="1"/>
</dbReference>
<keyword evidence="5" id="KW-1185">Reference proteome</keyword>
<evidence type="ECO:0000313" key="4">
    <source>
        <dbReference type="EMBL" id="MBB6098867.1"/>
    </source>
</evidence>